<reference evidence="4 5" key="1">
    <citation type="submission" date="2017-06" db="EMBL/GenBank/DDBJ databases">
        <title>A platform for efficient transgenesis in Macrostomum lignano, a flatworm model organism for stem cell research.</title>
        <authorList>
            <person name="Berezikov E."/>
        </authorList>
    </citation>
    <scope>NUCLEOTIDE SEQUENCE [LARGE SCALE GENOMIC DNA]</scope>
    <source>
        <strain evidence="4">DV1</strain>
        <tissue evidence="4">Whole organism</tissue>
    </source>
</reference>
<feature type="region of interest" description="Disordered" evidence="2">
    <location>
        <begin position="602"/>
        <end position="629"/>
    </location>
</feature>
<protein>
    <recommendedName>
        <fullName evidence="3">EF-hand domain-containing protein</fullName>
    </recommendedName>
</protein>
<dbReference type="InterPro" id="IPR011992">
    <property type="entry name" value="EF-hand-dom_pair"/>
</dbReference>
<dbReference type="STRING" id="282301.A0A267GEM4"/>
<comment type="caution">
    <text evidence="4">The sequence shown here is derived from an EMBL/GenBank/DDBJ whole genome shotgun (WGS) entry which is preliminary data.</text>
</comment>
<dbReference type="EMBL" id="NIVC01000371">
    <property type="protein sequence ID" value="PAA84505.1"/>
    <property type="molecule type" value="Genomic_DNA"/>
</dbReference>
<evidence type="ECO:0000313" key="4">
    <source>
        <dbReference type="EMBL" id="PAA84505.1"/>
    </source>
</evidence>
<keyword evidence="1" id="KW-0106">Calcium</keyword>
<feature type="domain" description="EF-hand" evidence="3">
    <location>
        <begin position="873"/>
        <end position="908"/>
    </location>
</feature>
<feature type="compositionally biased region" description="Low complexity" evidence="2">
    <location>
        <begin position="370"/>
        <end position="387"/>
    </location>
</feature>
<dbReference type="AlphaFoldDB" id="A0A267GEM4"/>
<dbReference type="PROSITE" id="PS00018">
    <property type="entry name" value="EF_HAND_1"/>
    <property type="match status" value="1"/>
</dbReference>
<dbReference type="SUPFAM" id="SSF47473">
    <property type="entry name" value="EF-hand"/>
    <property type="match status" value="4"/>
</dbReference>
<evidence type="ECO:0000256" key="2">
    <source>
        <dbReference type="SAM" id="MobiDB-lite"/>
    </source>
</evidence>
<dbReference type="Pfam" id="PF13202">
    <property type="entry name" value="EF-hand_5"/>
    <property type="match status" value="1"/>
</dbReference>
<keyword evidence="5" id="KW-1185">Reference proteome</keyword>
<feature type="region of interest" description="Disordered" evidence="2">
    <location>
        <begin position="937"/>
        <end position="959"/>
    </location>
</feature>
<dbReference type="PROSITE" id="PS50222">
    <property type="entry name" value="EF_HAND_2"/>
    <property type="match status" value="2"/>
</dbReference>
<dbReference type="Pfam" id="PF13499">
    <property type="entry name" value="EF-hand_7"/>
    <property type="match status" value="2"/>
</dbReference>
<evidence type="ECO:0000313" key="5">
    <source>
        <dbReference type="Proteomes" id="UP000215902"/>
    </source>
</evidence>
<name>A0A267GEM4_9PLAT</name>
<proteinExistence type="predicted"/>
<dbReference type="Proteomes" id="UP000215902">
    <property type="component" value="Unassembled WGS sequence"/>
</dbReference>
<evidence type="ECO:0000259" key="3">
    <source>
        <dbReference type="PROSITE" id="PS50222"/>
    </source>
</evidence>
<accession>A0A267GEM4</accession>
<feature type="domain" description="EF-hand" evidence="3">
    <location>
        <begin position="757"/>
        <end position="792"/>
    </location>
</feature>
<dbReference type="SMART" id="SM00054">
    <property type="entry name" value="EFh"/>
    <property type="match status" value="5"/>
</dbReference>
<feature type="compositionally biased region" description="Pro residues" evidence="2">
    <location>
        <begin position="950"/>
        <end position="959"/>
    </location>
</feature>
<dbReference type="GO" id="GO:0005509">
    <property type="term" value="F:calcium ion binding"/>
    <property type="evidence" value="ECO:0007669"/>
    <property type="project" value="InterPro"/>
</dbReference>
<gene>
    <name evidence="4" type="ORF">BOX15_Mlig033909g3</name>
</gene>
<dbReference type="InterPro" id="IPR052603">
    <property type="entry name" value="EFCB6"/>
</dbReference>
<organism evidence="4 5">
    <name type="scientific">Macrostomum lignano</name>
    <dbReference type="NCBI Taxonomy" id="282301"/>
    <lineage>
        <taxon>Eukaryota</taxon>
        <taxon>Metazoa</taxon>
        <taxon>Spiralia</taxon>
        <taxon>Lophotrochozoa</taxon>
        <taxon>Platyhelminthes</taxon>
        <taxon>Rhabditophora</taxon>
        <taxon>Macrostomorpha</taxon>
        <taxon>Macrostomida</taxon>
        <taxon>Macrostomidae</taxon>
        <taxon>Macrostomum</taxon>
    </lineage>
</organism>
<dbReference type="PANTHER" id="PTHR20875">
    <property type="entry name" value="EF-HAND CALCIUM-BINDING DOMAIN-CONTAINING PROTEIN 6-RELATED"/>
    <property type="match status" value="1"/>
</dbReference>
<evidence type="ECO:0000256" key="1">
    <source>
        <dbReference type="ARBA" id="ARBA00022837"/>
    </source>
</evidence>
<dbReference type="InterPro" id="IPR018247">
    <property type="entry name" value="EF_Hand_1_Ca_BS"/>
</dbReference>
<dbReference type="OrthoDB" id="26525at2759"/>
<feature type="compositionally biased region" description="Low complexity" evidence="2">
    <location>
        <begin position="67"/>
        <end position="83"/>
    </location>
</feature>
<feature type="compositionally biased region" description="Acidic residues" evidence="2">
    <location>
        <begin position="610"/>
        <end position="623"/>
    </location>
</feature>
<dbReference type="PANTHER" id="PTHR20875:SF5">
    <property type="entry name" value="EF-HAND DOMAIN-CONTAINING PROTEIN"/>
    <property type="match status" value="1"/>
</dbReference>
<feature type="region of interest" description="Disordered" evidence="2">
    <location>
        <begin position="359"/>
        <end position="396"/>
    </location>
</feature>
<feature type="region of interest" description="Disordered" evidence="2">
    <location>
        <begin position="1"/>
        <end position="93"/>
    </location>
</feature>
<dbReference type="InterPro" id="IPR002048">
    <property type="entry name" value="EF_hand_dom"/>
</dbReference>
<dbReference type="Gene3D" id="1.10.238.10">
    <property type="entry name" value="EF-hand"/>
    <property type="match status" value="7"/>
</dbReference>
<dbReference type="CDD" id="cd00051">
    <property type="entry name" value="EFh"/>
    <property type="match status" value="1"/>
</dbReference>
<sequence length="959" mass="108321">MSNQTAAVQRRGGSSRLPPVIEHPMAKMADRLQTPLDVRGDGRSGTAGDVMEGGRPLASEQPPVQPASAASSRRGRRSQVAASNGGGGGLRHQTIPEGVEVVHGESGRTRLPVFGVRAQDAAEAALDRARQSLDADASPAAAAGDRALLKSSNSSRLSEAQSARLELDEIEAIIKEKVRNNYYEMRKRFTANDPEQKGNVTRDALLRILVSAVGRPVSLRQLAQLFERVGIRRDAQLINFSEFYSALRDQEPGEYPNWMDPIQRQRLERNRLSAEQVHANLSERMRQRFVDLADVFPQFVDGGTGRMLKHELRSSLERMLLPMDDDEFERLWRIYDPRDTGTVNGVSLLKKLGIAMKPAEGGGSHRDAAAKSAAKPAAKPAAAAPRRPALKSEESRQRSLTIESWLKDKFREGFQALKAGFEARDPERTGLVSHDDFLAVLREHSLSLEKRHLAEFLARCAVTHTKAGVMYRDFLHRFQDRSEAGMAHKIMANPHHTKEDDTVSRTLSSIEKQLMNMFQRDFLSLLSAFQKIDRHGLNVISQEEFRAVMESRFGFELTDAQYREFVDKLPLNSDGLIRYDIFMRQFDTKGMAPSLFKSVGGNDVASESDAGIDEDDELEEEPYDPNKRSVSETRRCIRDLLHSRFQEVETAFYELDTFNSGRLTQEMMYQLLNRFIKPEVTRGEIRDLWKTFILRGREALDYQEFLRAFIFNPLTAAYPNAKLAPPRKGDSDLMMRSRKVNSDVNLLEDGLRAKIDYLWDQLRDEFVSMDPYGTGCISREEFQEVLKELAIQLTDYELNRLTDKFTQKSDGRVNYIELLRPFAYKKFGPKRQHMNELLSQRSPAAENGHATGQPVASAELQSLAAKLKRQLTGEWKNLRRQLMKMDPNNSGSISLAEFRSVLKLFNVILDEEEAFQLMSHFDTSLSGKLPYKKVLELAKPGKRGSGAASRPPPMSQRGQ</sequence>